<dbReference type="PROSITE" id="PS50082">
    <property type="entry name" value="WD_REPEATS_2"/>
    <property type="match status" value="1"/>
</dbReference>
<keyword evidence="6" id="KW-1185">Reference proteome</keyword>
<dbReference type="InterPro" id="IPR050995">
    <property type="entry name" value="WD-F-box_domain-protein"/>
</dbReference>
<proteinExistence type="predicted"/>
<dbReference type="InterPro" id="IPR015943">
    <property type="entry name" value="WD40/YVTN_repeat-like_dom_sf"/>
</dbReference>
<dbReference type="Gene3D" id="2.130.10.10">
    <property type="entry name" value="YVTN repeat-like/Quinoprotein amine dehydrogenase"/>
    <property type="match status" value="1"/>
</dbReference>
<dbReference type="PANTHER" id="PTHR14604">
    <property type="entry name" value="WD40 REPEAT PF20"/>
    <property type="match status" value="1"/>
</dbReference>
<evidence type="ECO:0000256" key="1">
    <source>
        <dbReference type="ARBA" id="ARBA00022574"/>
    </source>
</evidence>
<dbReference type="PANTHER" id="PTHR14604:SF3">
    <property type="entry name" value="SPERM-ASSOCIATED ANTIGEN 16 PROTEIN"/>
    <property type="match status" value="1"/>
</dbReference>
<keyword evidence="1 3" id="KW-0853">WD repeat</keyword>
<feature type="non-terminal residue" evidence="5">
    <location>
        <position position="139"/>
    </location>
</feature>
<name>X6LLL3_RETFI</name>
<dbReference type="PROSITE" id="PS00678">
    <property type="entry name" value="WD_REPEATS_1"/>
    <property type="match status" value="1"/>
</dbReference>
<dbReference type="InterPro" id="IPR036322">
    <property type="entry name" value="WD40_repeat_dom_sf"/>
</dbReference>
<protein>
    <submittedName>
        <fullName evidence="5">WD-40 repeat protein</fullName>
    </submittedName>
</protein>
<sequence length="139" mass="16282">KITILEMEKLKKDIGSKDNEIKKIKEEIQKKEKQMVEQQKKLEEKNKQINDSKEEQKENNKNDNLSTSIINISSTFNFELVRSFKLLETFTGHTSYVYSIDYSAFDDGQFICSGSEDKTVRVWDVDNNKQIQSFGHSNY</sequence>
<dbReference type="Proteomes" id="UP000023152">
    <property type="component" value="Unassembled WGS sequence"/>
</dbReference>
<evidence type="ECO:0000313" key="6">
    <source>
        <dbReference type="Proteomes" id="UP000023152"/>
    </source>
</evidence>
<comment type="caution">
    <text evidence="5">The sequence shown here is derived from an EMBL/GenBank/DDBJ whole genome shotgun (WGS) entry which is preliminary data.</text>
</comment>
<dbReference type="AlphaFoldDB" id="X6LLL3"/>
<dbReference type="SUPFAM" id="SSF50978">
    <property type="entry name" value="WD40 repeat-like"/>
    <property type="match status" value="1"/>
</dbReference>
<keyword evidence="2" id="KW-0677">Repeat</keyword>
<accession>X6LLL3</accession>
<dbReference type="InterPro" id="IPR001680">
    <property type="entry name" value="WD40_rpt"/>
</dbReference>
<feature type="non-terminal residue" evidence="5">
    <location>
        <position position="1"/>
    </location>
</feature>
<dbReference type="EMBL" id="ASPP01034829">
    <property type="protein sequence ID" value="ETO02823.1"/>
    <property type="molecule type" value="Genomic_DNA"/>
</dbReference>
<dbReference type="SMART" id="SM00320">
    <property type="entry name" value="WD40"/>
    <property type="match status" value="1"/>
</dbReference>
<organism evidence="5 6">
    <name type="scientific">Reticulomyxa filosa</name>
    <dbReference type="NCBI Taxonomy" id="46433"/>
    <lineage>
        <taxon>Eukaryota</taxon>
        <taxon>Sar</taxon>
        <taxon>Rhizaria</taxon>
        <taxon>Retaria</taxon>
        <taxon>Foraminifera</taxon>
        <taxon>Monothalamids</taxon>
        <taxon>Reticulomyxidae</taxon>
        <taxon>Reticulomyxa</taxon>
    </lineage>
</organism>
<feature type="region of interest" description="Disordered" evidence="4">
    <location>
        <begin position="33"/>
        <end position="64"/>
    </location>
</feature>
<dbReference type="InterPro" id="IPR019775">
    <property type="entry name" value="WD40_repeat_CS"/>
</dbReference>
<gene>
    <name evidence="5" type="ORF">RFI_34590</name>
</gene>
<evidence type="ECO:0000256" key="2">
    <source>
        <dbReference type="ARBA" id="ARBA00022737"/>
    </source>
</evidence>
<feature type="compositionally biased region" description="Basic and acidic residues" evidence="4">
    <location>
        <begin position="33"/>
        <end position="61"/>
    </location>
</feature>
<reference evidence="5 6" key="1">
    <citation type="journal article" date="2013" name="Curr. Biol.">
        <title>The Genome of the Foraminiferan Reticulomyxa filosa.</title>
        <authorList>
            <person name="Glockner G."/>
            <person name="Hulsmann N."/>
            <person name="Schleicher M."/>
            <person name="Noegel A.A."/>
            <person name="Eichinger L."/>
            <person name="Gallinger C."/>
            <person name="Pawlowski J."/>
            <person name="Sierra R."/>
            <person name="Euteneuer U."/>
            <person name="Pillet L."/>
            <person name="Moustafa A."/>
            <person name="Platzer M."/>
            <person name="Groth M."/>
            <person name="Szafranski K."/>
            <person name="Schliwa M."/>
        </authorList>
    </citation>
    <scope>NUCLEOTIDE SEQUENCE [LARGE SCALE GENOMIC DNA]</scope>
</reference>
<evidence type="ECO:0000256" key="3">
    <source>
        <dbReference type="PROSITE-ProRule" id="PRU00221"/>
    </source>
</evidence>
<evidence type="ECO:0000256" key="4">
    <source>
        <dbReference type="SAM" id="MobiDB-lite"/>
    </source>
</evidence>
<feature type="repeat" description="WD" evidence="3">
    <location>
        <begin position="90"/>
        <end position="133"/>
    </location>
</feature>
<evidence type="ECO:0000313" key="5">
    <source>
        <dbReference type="EMBL" id="ETO02823.1"/>
    </source>
</evidence>
<dbReference type="Pfam" id="PF00400">
    <property type="entry name" value="WD40"/>
    <property type="match status" value="1"/>
</dbReference>
<dbReference type="PROSITE" id="PS50294">
    <property type="entry name" value="WD_REPEATS_REGION"/>
    <property type="match status" value="1"/>
</dbReference>
<dbReference type="OrthoDB" id="5594999at2759"/>